<evidence type="ECO:0000313" key="11">
    <source>
        <dbReference type="EMBL" id="KAJ6401724.1"/>
    </source>
</evidence>
<evidence type="ECO:0000256" key="1">
    <source>
        <dbReference type="ARBA" id="ARBA00022723"/>
    </source>
</evidence>
<protein>
    <recommendedName>
        <fullName evidence="10">C2H2-type domain-containing protein</fullName>
    </recommendedName>
</protein>
<dbReference type="EMBL" id="JAPFFJ010000018">
    <property type="protein sequence ID" value="KAJ6401724.1"/>
    <property type="molecule type" value="Genomic_DNA"/>
</dbReference>
<dbReference type="GO" id="GO:0003677">
    <property type="term" value="F:DNA binding"/>
    <property type="evidence" value="ECO:0007669"/>
    <property type="project" value="UniProtKB-KW"/>
</dbReference>
<organism evidence="11 12">
    <name type="scientific">Salix udensis</name>
    <dbReference type="NCBI Taxonomy" id="889485"/>
    <lineage>
        <taxon>Eukaryota</taxon>
        <taxon>Viridiplantae</taxon>
        <taxon>Streptophyta</taxon>
        <taxon>Embryophyta</taxon>
        <taxon>Tracheophyta</taxon>
        <taxon>Spermatophyta</taxon>
        <taxon>Magnoliopsida</taxon>
        <taxon>eudicotyledons</taxon>
        <taxon>Gunneridae</taxon>
        <taxon>Pentapetalae</taxon>
        <taxon>rosids</taxon>
        <taxon>fabids</taxon>
        <taxon>Malpighiales</taxon>
        <taxon>Salicaceae</taxon>
        <taxon>Saliceae</taxon>
        <taxon>Salix</taxon>
    </lineage>
</organism>
<evidence type="ECO:0000256" key="5">
    <source>
        <dbReference type="ARBA" id="ARBA00023015"/>
    </source>
</evidence>
<accession>A0AAD6JB46</accession>
<keyword evidence="2" id="KW-0677">Repeat</keyword>
<name>A0AAD6JB46_9ROSI</name>
<feature type="compositionally biased region" description="Low complexity" evidence="9">
    <location>
        <begin position="481"/>
        <end position="503"/>
    </location>
</feature>
<keyword evidence="1" id="KW-0479">Metal-binding</keyword>
<feature type="compositionally biased region" description="Low complexity" evidence="9">
    <location>
        <begin position="60"/>
        <end position="71"/>
    </location>
</feature>
<dbReference type="FunFam" id="3.30.160.60:FF:000554">
    <property type="entry name" value="protein indeterminate-domain 12-like"/>
    <property type="match status" value="1"/>
</dbReference>
<dbReference type="AlphaFoldDB" id="A0AAD6JB46"/>
<evidence type="ECO:0000256" key="2">
    <source>
        <dbReference type="ARBA" id="ARBA00022737"/>
    </source>
</evidence>
<dbReference type="SUPFAM" id="SSF57667">
    <property type="entry name" value="beta-beta-alpha zinc fingers"/>
    <property type="match status" value="1"/>
</dbReference>
<dbReference type="Proteomes" id="UP001162972">
    <property type="component" value="Chromosome 4"/>
</dbReference>
<dbReference type="Pfam" id="PF22995">
    <property type="entry name" value="C2CH-3rd_BIRD-IDD"/>
    <property type="match status" value="1"/>
</dbReference>
<dbReference type="InterPro" id="IPR055186">
    <property type="entry name" value="C2H2-2nd_BIRD-IDD"/>
</dbReference>
<dbReference type="Pfam" id="PF22996">
    <property type="entry name" value="C2H2-2nd_BIRD-IDD"/>
    <property type="match status" value="1"/>
</dbReference>
<dbReference type="PROSITE" id="PS50157">
    <property type="entry name" value="ZINC_FINGER_C2H2_2"/>
    <property type="match status" value="1"/>
</dbReference>
<evidence type="ECO:0000256" key="9">
    <source>
        <dbReference type="SAM" id="MobiDB-lite"/>
    </source>
</evidence>
<dbReference type="InterPro" id="IPR013087">
    <property type="entry name" value="Znf_C2H2_type"/>
</dbReference>
<evidence type="ECO:0000256" key="4">
    <source>
        <dbReference type="ARBA" id="ARBA00022833"/>
    </source>
</evidence>
<keyword evidence="3 8" id="KW-0863">Zinc-finger</keyword>
<evidence type="ECO:0000256" key="7">
    <source>
        <dbReference type="ARBA" id="ARBA00023163"/>
    </source>
</evidence>
<keyword evidence="7" id="KW-0804">Transcription</keyword>
<dbReference type="GO" id="GO:0005634">
    <property type="term" value="C:nucleus"/>
    <property type="evidence" value="ECO:0007669"/>
    <property type="project" value="TreeGrafter"/>
</dbReference>
<evidence type="ECO:0000256" key="6">
    <source>
        <dbReference type="ARBA" id="ARBA00023125"/>
    </source>
</evidence>
<dbReference type="GO" id="GO:0003700">
    <property type="term" value="F:DNA-binding transcription factor activity"/>
    <property type="evidence" value="ECO:0007669"/>
    <property type="project" value="TreeGrafter"/>
</dbReference>
<feature type="region of interest" description="Disordered" evidence="9">
    <location>
        <begin position="24"/>
        <end position="89"/>
    </location>
</feature>
<evidence type="ECO:0000313" key="12">
    <source>
        <dbReference type="Proteomes" id="UP001162972"/>
    </source>
</evidence>
<evidence type="ECO:0000256" key="3">
    <source>
        <dbReference type="ARBA" id="ARBA00022771"/>
    </source>
</evidence>
<dbReference type="PANTHER" id="PTHR10593:SF242">
    <property type="entry name" value="ZINC FINGER PROTEIN, PUTATIVE-RELATED"/>
    <property type="match status" value="1"/>
</dbReference>
<sequence>MNVQGRHGYKGDLFVLEKEKQAKYTSQRNLKMAAASSSSAPFFGRPAREENEKQMIQQRSSTTTSSTVPTTEPQKKRRNQPGTPNPDAEVIALSPKTLMATNRFICEVCNKGFQREQNLQLHRRGHNLPWKLKQKTTKEVRRKVYLCPEPACVHHDPSRALGDLTGIKKHYSRKHGEKKWKCEKCSKKYAVQSDWKAHSKTCGTREYRCDCGTLFSSSRQKECQVVYCYWVCSHVSRMDVYVTEFVGLWVGSVIFQRFPENVLFIDNFRGNGKGDSSWILHQRDSFITHRAFCDALAQESARQPPSLSTIGTNLYGNNHMSLGLSQVGSQISQLQDHHHPSGNNMLRLGGAGAAKFEHLIPPPNPSSIPMMPSSGFFMGDANQGPFPKQLGFFPNNSNTSRVSRNENSNTGSSRLVNSGFLNANPFNNINGADQGTALFSGNMGGDHGGPGSMSPHFNTSMQNISPYMSATALLQKAAQMGSATSSSSPTSLLKGLGSSSTTGAKYVRPHVSTNFGSNFGNPTVGESLETQMESDSHFQGLMNSLANGSSSIFGNEQGNSYTGFNSSDFSKAGEENLHQNLAGSDKLTLDFLGVGGRVRNIGGGFPRGDQHRMQ</sequence>
<dbReference type="PROSITE" id="PS00028">
    <property type="entry name" value="ZINC_FINGER_C2H2_1"/>
    <property type="match status" value="1"/>
</dbReference>
<dbReference type="InterPro" id="IPR055187">
    <property type="entry name" value="C2CH-3rd_BIRD-IDD"/>
</dbReference>
<dbReference type="PANTHER" id="PTHR10593">
    <property type="entry name" value="SERINE/THREONINE-PROTEIN KINASE RIO"/>
    <property type="match status" value="1"/>
</dbReference>
<dbReference type="Pfam" id="PF12874">
    <property type="entry name" value="zf-met"/>
    <property type="match status" value="1"/>
</dbReference>
<dbReference type="Gene3D" id="3.30.160.60">
    <property type="entry name" value="Classic Zinc Finger"/>
    <property type="match status" value="1"/>
</dbReference>
<dbReference type="GO" id="GO:0008270">
    <property type="term" value="F:zinc ion binding"/>
    <property type="evidence" value="ECO:0007669"/>
    <property type="project" value="UniProtKB-KW"/>
</dbReference>
<dbReference type="Pfam" id="PF22992">
    <property type="entry name" value="C2CH-4th_BIRD-IDD"/>
    <property type="match status" value="1"/>
</dbReference>
<keyword evidence="12" id="KW-1185">Reference proteome</keyword>
<keyword evidence="4" id="KW-0862">Zinc</keyword>
<dbReference type="InterPro" id="IPR055185">
    <property type="entry name" value="C2CH-4th_BIRD-IDD"/>
</dbReference>
<gene>
    <name evidence="11" type="ORF">OIU84_013896</name>
</gene>
<evidence type="ECO:0000259" key="10">
    <source>
        <dbReference type="PROSITE" id="PS50157"/>
    </source>
</evidence>
<comment type="caution">
    <text evidence="11">The sequence shown here is derived from an EMBL/GenBank/DDBJ whole genome shotgun (WGS) entry which is preliminary data.</text>
</comment>
<dbReference type="InterPro" id="IPR036236">
    <property type="entry name" value="Znf_C2H2_sf"/>
</dbReference>
<keyword evidence="6" id="KW-0238">DNA-binding</keyword>
<keyword evidence="5" id="KW-0805">Transcription regulation</keyword>
<dbReference type="SMART" id="SM00355">
    <property type="entry name" value="ZnF_C2H2"/>
    <property type="match status" value="3"/>
</dbReference>
<feature type="domain" description="C2H2-type" evidence="10">
    <location>
        <begin position="104"/>
        <end position="126"/>
    </location>
</feature>
<evidence type="ECO:0000256" key="8">
    <source>
        <dbReference type="PROSITE-ProRule" id="PRU00042"/>
    </source>
</evidence>
<proteinExistence type="predicted"/>
<dbReference type="InterPro" id="IPR031140">
    <property type="entry name" value="IDD1-16"/>
</dbReference>
<reference evidence="11 12" key="1">
    <citation type="journal article" date="2023" name="Int. J. Mol. Sci.">
        <title>De Novo Assembly and Annotation of 11 Diverse Shrub Willow (Salix) Genomes Reveals Novel Gene Organization in Sex-Linked Regions.</title>
        <authorList>
            <person name="Hyden B."/>
            <person name="Feng K."/>
            <person name="Yates T.B."/>
            <person name="Jawdy S."/>
            <person name="Cereghino C."/>
            <person name="Smart L.B."/>
            <person name="Muchero W."/>
        </authorList>
    </citation>
    <scope>NUCLEOTIDE SEQUENCE [LARGE SCALE GENOMIC DNA]</scope>
    <source>
        <tissue evidence="11">Shoot tip</tissue>
    </source>
</reference>
<feature type="region of interest" description="Disordered" evidence="9">
    <location>
        <begin position="481"/>
        <end position="504"/>
    </location>
</feature>